<evidence type="ECO:0000259" key="2">
    <source>
        <dbReference type="PROSITE" id="PS50994"/>
    </source>
</evidence>
<dbReference type="SUPFAM" id="SSF46689">
    <property type="entry name" value="Homeodomain-like"/>
    <property type="match status" value="1"/>
</dbReference>
<dbReference type="InterPro" id="IPR036397">
    <property type="entry name" value="RNaseH_sf"/>
</dbReference>
<evidence type="ECO:0000313" key="4">
    <source>
        <dbReference type="Proteomes" id="UP000603200"/>
    </source>
</evidence>
<gene>
    <name evidence="3" type="ORF">Ahu01nite_095020</name>
</gene>
<dbReference type="EMBL" id="BOMN01000143">
    <property type="protein sequence ID" value="GIE26400.1"/>
    <property type="molecule type" value="Genomic_DNA"/>
</dbReference>
<proteinExistence type="predicted"/>
<dbReference type="SUPFAM" id="SSF53098">
    <property type="entry name" value="Ribonuclease H-like"/>
    <property type="match status" value="1"/>
</dbReference>
<dbReference type="Pfam" id="PF13565">
    <property type="entry name" value="HTH_32"/>
    <property type="match status" value="1"/>
</dbReference>
<name>A0ABQ4A6B9_9ACTN</name>
<evidence type="ECO:0000256" key="1">
    <source>
        <dbReference type="SAM" id="MobiDB-lite"/>
    </source>
</evidence>
<feature type="region of interest" description="Disordered" evidence="1">
    <location>
        <begin position="383"/>
        <end position="409"/>
    </location>
</feature>
<dbReference type="InterPro" id="IPR012337">
    <property type="entry name" value="RNaseH-like_sf"/>
</dbReference>
<dbReference type="RefSeq" id="WP_203843309.1">
    <property type="nucleotide sequence ID" value="NZ_BAAATV010000034.1"/>
</dbReference>
<keyword evidence="4" id="KW-1185">Reference proteome</keyword>
<dbReference type="InterPro" id="IPR047656">
    <property type="entry name" value="IS481-like_transpos"/>
</dbReference>
<reference evidence="3 4" key="1">
    <citation type="submission" date="2021-01" db="EMBL/GenBank/DDBJ databases">
        <title>Whole genome shotgun sequence of Actinoplanes humidus NBRC 14915.</title>
        <authorList>
            <person name="Komaki H."/>
            <person name="Tamura T."/>
        </authorList>
    </citation>
    <scope>NUCLEOTIDE SEQUENCE [LARGE SCALE GENOMIC DNA]</scope>
    <source>
        <strain evidence="3 4">NBRC 14915</strain>
    </source>
</reference>
<sequence length="426" mass="47835">MSTRRLVITAVLTGMSQSEAARTYGVSQGWISRLMTRYTLEGEAAFEARSRAPNTRPTATPASTVELVLRLRKHLDDTGLDAGADTIAWHLHHHHQTVLSRATINRILTRHGRVTPEPAKRPKSSYIRFEADQPNETWQSDFTHYRLTTPDGAPGPDTEIITWLDDHSRYALHISAHHRITGPIVVHTFRQTVATYGIPASTLTDNGMVYTVRFAGGRGGRSGLEADLNRLNIVQKNSRPNHPTTCGKVERFQQTLKKWLRAQTPQPTTLTQLQALIDVFCGEYNHRRPHRSLPHRATPATAYHHRPKAAPGNAQHHDTHDRVRHDKISKAGTVTLRLAGRLRHIGIGKTYAGTYVLLLVQDLNVRIIHPATGELLRALTINPDRDYQPTGRPPGPTPTNKNPDLRKRRSGLFRCPETSHCRADRI</sequence>
<comment type="caution">
    <text evidence="3">The sequence shown here is derived from an EMBL/GenBank/DDBJ whole genome shotgun (WGS) entry which is preliminary data.</text>
</comment>
<feature type="domain" description="Integrase catalytic" evidence="2">
    <location>
        <begin position="130"/>
        <end position="307"/>
    </location>
</feature>
<dbReference type="Pfam" id="PF13683">
    <property type="entry name" value="rve_3"/>
    <property type="match status" value="1"/>
</dbReference>
<organism evidence="3 4">
    <name type="scientific">Winogradskya humida</name>
    <dbReference type="NCBI Taxonomy" id="113566"/>
    <lineage>
        <taxon>Bacteria</taxon>
        <taxon>Bacillati</taxon>
        <taxon>Actinomycetota</taxon>
        <taxon>Actinomycetes</taxon>
        <taxon>Micromonosporales</taxon>
        <taxon>Micromonosporaceae</taxon>
        <taxon>Winogradskya</taxon>
    </lineage>
</organism>
<dbReference type="InterPro" id="IPR001584">
    <property type="entry name" value="Integrase_cat-core"/>
</dbReference>
<accession>A0ABQ4A6B9</accession>
<dbReference type="PANTHER" id="PTHR35004">
    <property type="entry name" value="TRANSPOSASE RV3428C-RELATED"/>
    <property type="match status" value="1"/>
</dbReference>
<protein>
    <recommendedName>
        <fullName evidence="2">Integrase catalytic domain-containing protein</fullName>
    </recommendedName>
</protein>
<dbReference type="PROSITE" id="PS50994">
    <property type="entry name" value="INTEGRASE"/>
    <property type="match status" value="1"/>
</dbReference>
<dbReference type="InterPro" id="IPR009057">
    <property type="entry name" value="Homeodomain-like_sf"/>
</dbReference>
<dbReference type="PANTHER" id="PTHR35004:SF7">
    <property type="entry name" value="INTEGRASE PROTEIN"/>
    <property type="match status" value="1"/>
</dbReference>
<dbReference type="Gene3D" id="3.30.420.10">
    <property type="entry name" value="Ribonuclease H-like superfamily/Ribonuclease H"/>
    <property type="match status" value="1"/>
</dbReference>
<dbReference type="NCBIfam" id="NF033577">
    <property type="entry name" value="transpos_IS481"/>
    <property type="match status" value="1"/>
</dbReference>
<evidence type="ECO:0000313" key="3">
    <source>
        <dbReference type="EMBL" id="GIE26400.1"/>
    </source>
</evidence>
<dbReference type="Proteomes" id="UP000603200">
    <property type="component" value="Unassembled WGS sequence"/>
</dbReference>